<evidence type="ECO:0000313" key="7">
    <source>
        <dbReference type="EMBL" id="KAJ3705562.1"/>
    </source>
</evidence>
<feature type="compositionally biased region" description="Polar residues" evidence="5">
    <location>
        <begin position="742"/>
        <end position="764"/>
    </location>
</feature>
<feature type="domain" description="SWIM-type" evidence="6">
    <location>
        <begin position="547"/>
        <end position="585"/>
    </location>
</feature>
<evidence type="ECO:0000313" key="8">
    <source>
        <dbReference type="Proteomes" id="UP001210211"/>
    </source>
</evidence>
<dbReference type="InterPro" id="IPR006564">
    <property type="entry name" value="Znf_PMZ"/>
</dbReference>
<keyword evidence="2 4" id="KW-0863">Zinc-finger</keyword>
<dbReference type="AlphaFoldDB" id="A0AAD5ZX34"/>
<gene>
    <name evidence="7" type="ORF">LUZ61_009267</name>
</gene>
<dbReference type="SMART" id="SM00575">
    <property type="entry name" value="ZnF_PMZ"/>
    <property type="match status" value="1"/>
</dbReference>
<feature type="compositionally biased region" description="Basic and acidic residues" evidence="5">
    <location>
        <begin position="642"/>
        <end position="655"/>
    </location>
</feature>
<evidence type="ECO:0000256" key="2">
    <source>
        <dbReference type="ARBA" id="ARBA00022771"/>
    </source>
</evidence>
<sequence length="795" mass="91629">MPFYAKCDEPYISGRTDMHHPVSDLCDISMFDYTGRLEQNVQSEGELGPGKTFGSKKQLILAVCDFCCKYNVEVRTETSNKQRVVMSCIHKPRCEWRLYGRVESWNTKWKISTNPKDHTCYRPPGVFGHVNLTVSLIAECVRDELKKNLSKTVDDIGGLIRARYPRIQPTYNKCWRGRERALEQLFGSWEGSYDKLPRLLEAMKSATPGTKYNIVSWPTNDPNVRMFKMAAWAFGPCIEALRWARPVISIDASFLSGRYKGRLFVVAGYDPENHIIPVAFGLAEKEEIISWGWFMSWVRSEIIGDKSKKYCVVSDRHNAIKAVFASTEYGWKAQGPNAVAIHRYCMQHVAENLHKKAGGSDDRQLKNFFKCKLANKKNPRRFRVRWQELKTNNLRAYRYLRNCGKHRESDRNEIPKLYMWAQSEDKGHRWGIMTTNASESLNSVFRVERRLPVAALVEGTWYKCAQWMNKRTQEAYERMSSGERWVEPVQKKLVKHDEKSRSMHAFDVRLDLGEFEVKVPGPYRDGSGYEYETFRVSMPPVPDEIELEEEVIYQEPHVGYTCECQKPQLTGIPCAHFIAVCREMRWNAFEYVDNRYSVWHQHTIWSKVPFHSYGDESEWPVYNGPTLIPDKDLINRGRRKVIRGEMGMDKMEKSKPGGSKLSRTGGQSSTSQPRQPQPRYPMETLQSGRRTSRPPSRTNSRRRDVTLDVEETYQPGRRSLHVDPRSRNTRTDSDSVQPRRASISNDPRSMNATSGNARSESARFSTGQTSTSTASGKSKGKGLKTTLRNVFGKKK</sequence>
<dbReference type="GO" id="GO:0008270">
    <property type="term" value="F:zinc ion binding"/>
    <property type="evidence" value="ECO:0007669"/>
    <property type="project" value="UniProtKB-KW"/>
</dbReference>
<keyword evidence="1" id="KW-0479">Metal-binding</keyword>
<feature type="compositionally biased region" description="Low complexity" evidence="5">
    <location>
        <begin position="664"/>
        <end position="674"/>
    </location>
</feature>
<keyword evidence="8" id="KW-1185">Reference proteome</keyword>
<dbReference type="PANTHER" id="PTHR31973">
    <property type="entry name" value="POLYPROTEIN, PUTATIVE-RELATED"/>
    <property type="match status" value="1"/>
</dbReference>
<dbReference type="Proteomes" id="UP001210211">
    <property type="component" value="Unassembled WGS sequence"/>
</dbReference>
<dbReference type="EMBL" id="JAMRDG010000001">
    <property type="protein sequence ID" value="KAJ3705562.1"/>
    <property type="molecule type" value="Genomic_DNA"/>
</dbReference>
<evidence type="ECO:0000256" key="3">
    <source>
        <dbReference type="ARBA" id="ARBA00022833"/>
    </source>
</evidence>
<name>A0AAD5ZX34_9POAL</name>
<feature type="region of interest" description="Disordered" evidence="5">
    <location>
        <begin position="641"/>
        <end position="795"/>
    </location>
</feature>
<dbReference type="InterPro" id="IPR018289">
    <property type="entry name" value="MULE_transposase_dom"/>
</dbReference>
<dbReference type="InterPro" id="IPR007527">
    <property type="entry name" value="Znf_SWIM"/>
</dbReference>
<protein>
    <recommendedName>
        <fullName evidence="6">SWIM-type domain-containing protein</fullName>
    </recommendedName>
</protein>
<evidence type="ECO:0000256" key="1">
    <source>
        <dbReference type="ARBA" id="ARBA00022723"/>
    </source>
</evidence>
<proteinExistence type="predicted"/>
<reference evidence="7 8" key="1">
    <citation type="journal article" date="2022" name="Cell">
        <title>Repeat-based holocentromeres influence genome architecture and karyotype evolution.</title>
        <authorList>
            <person name="Hofstatter P.G."/>
            <person name="Thangavel G."/>
            <person name="Lux T."/>
            <person name="Neumann P."/>
            <person name="Vondrak T."/>
            <person name="Novak P."/>
            <person name="Zhang M."/>
            <person name="Costa L."/>
            <person name="Castellani M."/>
            <person name="Scott A."/>
            <person name="Toegelov H."/>
            <person name="Fuchs J."/>
            <person name="Mata-Sucre Y."/>
            <person name="Dias Y."/>
            <person name="Vanzela A.L.L."/>
            <person name="Huettel B."/>
            <person name="Almeida C.C.S."/>
            <person name="Simkova H."/>
            <person name="Souza G."/>
            <person name="Pedrosa-Harand A."/>
            <person name="Macas J."/>
            <person name="Mayer K.F.X."/>
            <person name="Houben A."/>
            <person name="Marques A."/>
        </authorList>
    </citation>
    <scope>NUCLEOTIDE SEQUENCE [LARGE SCALE GENOMIC DNA]</scope>
    <source>
        <strain evidence="7">RhyTen1mFocal</strain>
    </source>
</reference>
<dbReference type="PANTHER" id="PTHR31973:SF184">
    <property type="entry name" value="OS02G0685500 PROTEIN"/>
    <property type="match status" value="1"/>
</dbReference>
<organism evidence="7 8">
    <name type="scientific">Rhynchospora tenuis</name>
    <dbReference type="NCBI Taxonomy" id="198213"/>
    <lineage>
        <taxon>Eukaryota</taxon>
        <taxon>Viridiplantae</taxon>
        <taxon>Streptophyta</taxon>
        <taxon>Embryophyta</taxon>
        <taxon>Tracheophyta</taxon>
        <taxon>Spermatophyta</taxon>
        <taxon>Magnoliopsida</taxon>
        <taxon>Liliopsida</taxon>
        <taxon>Poales</taxon>
        <taxon>Cyperaceae</taxon>
        <taxon>Cyperoideae</taxon>
        <taxon>Rhynchosporeae</taxon>
        <taxon>Rhynchospora</taxon>
    </lineage>
</organism>
<feature type="compositionally biased region" description="Low complexity" evidence="5">
    <location>
        <begin position="765"/>
        <end position="777"/>
    </location>
</feature>
<dbReference type="PROSITE" id="PS50966">
    <property type="entry name" value="ZF_SWIM"/>
    <property type="match status" value="1"/>
</dbReference>
<accession>A0AAD5ZX34</accession>
<dbReference type="Pfam" id="PF10551">
    <property type="entry name" value="MULE"/>
    <property type="match status" value="1"/>
</dbReference>
<feature type="compositionally biased region" description="Basic and acidic residues" evidence="5">
    <location>
        <begin position="720"/>
        <end position="733"/>
    </location>
</feature>
<evidence type="ECO:0000259" key="6">
    <source>
        <dbReference type="PROSITE" id="PS50966"/>
    </source>
</evidence>
<evidence type="ECO:0000256" key="5">
    <source>
        <dbReference type="SAM" id="MobiDB-lite"/>
    </source>
</evidence>
<keyword evidence="3" id="KW-0862">Zinc</keyword>
<comment type="caution">
    <text evidence="7">The sequence shown here is derived from an EMBL/GenBank/DDBJ whole genome shotgun (WGS) entry which is preliminary data.</text>
</comment>
<evidence type="ECO:0000256" key="4">
    <source>
        <dbReference type="PROSITE-ProRule" id="PRU00325"/>
    </source>
</evidence>